<keyword evidence="6" id="KW-0106">Calcium</keyword>
<dbReference type="GO" id="GO:0004065">
    <property type="term" value="F:arylsulfatase activity"/>
    <property type="evidence" value="ECO:0007669"/>
    <property type="project" value="TreeGrafter"/>
</dbReference>
<dbReference type="InterPro" id="IPR017850">
    <property type="entry name" value="Alkaline_phosphatase_core_sf"/>
</dbReference>
<dbReference type="OrthoDB" id="9762324at2"/>
<keyword evidence="5" id="KW-0378">Hydrolase</keyword>
<dbReference type="Pfam" id="PF00884">
    <property type="entry name" value="Sulfatase"/>
    <property type="match status" value="1"/>
</dbReference>
<name>A0A4R9GIN3_9LEPT</name>
<protein>
    <submittedName>
        <fullName evidence="9">Sulfatase</fullName>
    </submittedName>
</protein>
<accession>A0A4R9GIN3</accession>
<evidence type="ECO:0000256" key="6">
    <source>
        <dbReference type="ARBA" id="ARBA00022837"/>
    </source>
</evidence>
<evidence type="ECO:0000313" key="10">
    <source>
        <dbReference type="Proteomes" id="UP000298458"/>
    </source>
</evidence>
<feature type="transmembrane region" description="Helical" evidence="7">
    <location>
        <begin position="137"/>
        <end position="165"/>
    </location>
</feature>
<feature type="transmembrane region" description="Helical" evidence="7">
    <location>
        <begin position="21"/>
        <end position="43"/>
    </location>
</feature>
<evidence type="ECO:0000256" key="3">
    <source>
        <dbReference type="ARBA" id="ARBA00022723"/>
    </source>
</evidence>
<dbReference type="InterPro" id="IPR050738">
    <property type="entry name" value="Sulfatase"/>
</dbReference>
<dbReference type="Proteomes" id="UP000298458">
    <property type="component" value="Unassembled WGS sequence"/>
</dbReference>
<organism evidence="9 10">
    <name type="scientific">Leptospira fletcheri</name>
    <dbReference type="NCBI Taxonomy" id="2484981"/>
    <lineage>
        <taxon>Bacteria</taxon>
        <taxon>Pseudomonadati</taxon>
        <taxon>Spirochaetota</taxon>
        <taxon>Spirochaetia</taxon>
        <taxon>Leptospirales</taxon>
        <taxon>Leptospiraceae</taxon>
        <taxon>Leptospira</taxon>
    </lineage>
</organism>
<keyword evidence="10" id="KW-1185">Reference proteome</keyword>
<keyword evidence="7" id="KW-1133">Transmembrane helix</keyword>
<dbReference type="PANTHER" id="PTHR42693:SF42">
    <property type="entry name" value="ARYLSULFATASE G"/>
    <property type="match status" value="1"/>
</dbReference>
<dbReference type="PANTHER" id="PTHR42693">
    <property type="entry name" value="ARYLSULFATASE FAMILY MEMBER"/>
    <property type="match status" value="1"/>
</dbReference>
<evidence type="ECO:0000256" key="7">
    <source>
        <dbReference type="SAM" id="Phobius"/>
    </source>
</evidence>
<dbReference type="Gene3D" id="3.40.720.10">
    <property type="entry name" value="Alkaline Phosphatase, subunit A"/>
    <property type="match status" value="1"/>
</dbReference>
<feature type="transmembrane region" description="Helical" evidence="7">
    <location>
        <begin position="105"/>
        <end position="125"/>
    </location>
</feature>
<comment type="similarity">
    <text evidence="2">Belongs to the sulfatase family.</text>
</comment>
<reference evidence="9" key="1">
    <citation type="journal article" date="2019" name="PLoS Negl. Trop. Dis.">
        <title>Revisiting the worldwide diversity of Leptospira species in the environment.</title>
        <authorList>
            <person name="Vincent A.T."/>
            <person name="Schiettekatte O."/>
            <person name="Bourhy P."/>
            <person name="Veyrier F.J."/>
            <person name="Picardeau M."/>
        </authorList>
    </citation>
    <scope>NUCLEOTIDE SEQUENCE [LARGE SCALE GENOMIC DNA]</scope>
    <source>
        <strain evidence="9">SSW15</strain>
    </source>
</reference>
<evidence type="ECO:0000256" key="5">
    <source>
        <dbReference type="ARBA" id="ARBA00022801"/>
    </source>
</evidence>
<sequence length="760" mass="86311">MSAYWFKFKEVFGKEFRSGNPWIHTGIFVSVLSFLCVVGNTSFHIMGVDVGEFRALFYGLIPSILRDLGSVLFVSYSFFFCFSVLSMGPEWEAYRTGKEIRIRKFYLQLFAGLFLLFCSSVSMYPQVYGEFFYYRQAWALGFLYFLTDHIPPWFSLGLLSLLLSVQLGRKVRNFLKEGDVQSVIRLAVFLLFFYGFHRFGSALGVFFSGFAYYWAPSLKRRQYEFFLLFVLTLGCFGAFQSSLSPLSEGNFRKNVPTSVPSASSRPNVLVLAADSIREDQLGFVQGKKDLTPNIDLLAADAKVFLDHHTTIPRTFPAWADLLTGRYSFEHGILDMFPDKNDKASLGSRISTLAGILAKESGYRTGVVSSFAGDIFPRADWGFEKIYAPDFNAGTLTQQRTLESQVYLLPVLTGAFFGGGEYLSSVRSFPTLGDDERILPDLFRLLDENRTPFFLVYFSSVTHFPYSPPYPYYKAEGDPKYYGPSKYFRFVDPSDSGTPEESEKRQIRAVYKESLLAFDFAVGKIVAELKKKGIYDNTLILLTSDHGESLFEDVHSHGHGEHLRGEGVTKVPLILKYPKDFPVSDRSGTFSGITSSLDVLPTVLSLAGRKPDADYPGRDLTKLPALHSWKDDRKVYSETGIWFSDRGNHFFQKGRIRYPNILELHSIDSSDRNTVAISDPYAKETISFAKHRMVQDGKRKFLYIPGPDGVQYECYDRIADPWNRKPLPVHLCSDLKLELERILLGSGKWKKAGDYFLPVRN</sequence>
<comment type="caution">
    <text evidence="9">The sequence shown here is derived from an EMBL/GenBank/DDBJ whole genome shotgun (WGS) entry which is preliminary data.</text>
</comment>
<keyword evidence="3" id="KW-0479">Metal-binding</keyword>
<dbReference type="InterPro" id="IPR000917">
    <property type="entry name" value="Sulfatase_N"/>
</dbReference>
<evidence type="ECO:0000256" key="2">
    <source>
        <dbReference type="ARBA" id="ARBA00008779"/>
    </source>
</evidence>
<keyword evidence="7" id="KW-0472">Membrane</keyword>
<feature type="domain" description="Sulfatase N-terminal" evidence="8">
    <location>
        <begin position="266"/>
        <end position="607"/>
    </location>
</feature>
<feature type="transmembrane region" description="Helical" evidence="7">
    <location>
        <begin position="186"/>
        <end position="213"/>
    </location>
</feature>
<comment type="cofactor">
    <cofactor evidence="1">
        <name>Ca(2+)</name>
        <dbReference type="ChEBI" id="CHEBI:29108"/>
    </cofactor>
</comment>
<dbReference type="RefSeq" id="WP_135767876.1">
    <property type="nucleotide sequence ID" value="NZ_RQET01000004.1"/>
</dbReference>
<evidence type="ECO:0000313" key="9">
    <source>
        <dbReference type="EMBL" id="TGK12479.1"/>
    </source>
</evidence>
<dbReference type="GO" id="GO:0046872">
    <property type="term" value="F:metal ion binding"/>
    <property type="evidence" value="ECO:0007669"/>
    <property type="project" value="UniProtKB-KW"/>
</dbReference>
<dbReference type="EMBL" id="RQET01000004">
    <property type="protein sequence ID" value="TGK12479.1"/>
    <property type="molecule type" value="Genomic_DNA"/>
</dbReference>
<evidence type="ECO:0000256" key="1">
    <source>
        <dbReference type="ARBA" id="ARBA00001913"/>
    </source>
</evidence>
<keyword evidence="7" id="KW-0812">Transmembrane</keyword>
<evidence type="ECO:0000256" key="4">
    <source>
        <dbReference type="ARBA" id="ARBA00022729"/>
    </source>
</evidence>
<dbReference type="SUPFAM" id="SSF53649">
    <property type="entry name" value="Alkaline phosphatase-like"/>
    <property type="match status" value="1"/>
</dbReference>
<dbReference type="AlphaFoldDB" id="A0A4R9GIN3"/>
<feature type="transmembrane region" description="Helical" evidence="7">
    <location>
        <begin position="63"/>
        <end position="85"/>
    </location>
</feature>
<evidence type="ECO:0000259" key="8">
    <source>
        <dbReference type="Pfam" id="PF00884"/>
    </source>
</evidence>
<keyword evidence="4" id="KW-0732">Signal</keyword>
<proteinExistence type="inferred from homology"/>
<gene>
    <name evidence="9" type="ORF">EHO60_09595</name>
</gene>